<evidence type="ECO:0008006" key="9">
    <source>
        <dbReference type="Google" id="ProtNLM"/>
    </source>
</evidence>
<dbReference type="Gene3D" id="1.50.10.130">
    <property type="entry name" value="Terpene synthase, N-terminal domain"/>
    <property type="match status" value="1"/>
</dbReference>
<dbReference type="Pfam" id="PF03936">
    <property type="entry name" value="Terpene_synth_C"/>
    <property type="match status" value="1"/>
</dbReference>
<evidence type="ECO:0000256" key="1">
    <source>
        <dbReference type="ARBA" id="ARBA00001946"/>
    </source>
</evidence>
<evidence type="ECO:0000313" key="8">
    <source>
        <dbReference type="Proteomes" id="UP001281410"/>
    </source>
</evidence>
<keyword evidence="3" id="KW-0460">Magnesium</keyword>
<dbReference type="AlphaFoldDB" id="A0AAD9ZP27"/>
<dbReference type="InterPro" id="IPR005630">
    <property type="entry name" value="Terpene_synthase_metal-bd"/>
</dbReference>
<accession>A0AAD9ZP27</accession>
<evidence type="ECO:0000259" key="6">
    <source>
        <dbReference type="Pfam" id="PF03936"/>
    </source>
</evidence>
<feature type="domain" description="Terpene synthase metal-binding" evidence="6">
    <location>
        <begin position="474"/>
        <end position="710"/>
    </location>
</feature>
<comment type="caution">
    <text evidence="7">The sequence shown here is derived from an EMBL/GenBank/DDBJ whole genome shotgun (WGS) entry which is preliminary data.</text>
</comment>
<protein>
    <recommendedName>
        <fullName evidence="9">(+)-delta-cadinene synthase</fullName>
    </recommendedName>
</protein>
<dbReference type="FunFam" id="1.10.600.10:FF:000036">
    <property type="entry name" value="cis-abienol synthase, chloroplastic"/>
    <property type="match status" value="1"/>
</dbReference>
<proteinExistence type="predicted"/>
<evidence type="ECO:0000256" key="2">
    <source>
        <dbReference type="ARBA" id="ARBA00022723"/>
    </source>
</evidence>
<sequence length="1034" mass="119680">MQISNSSLLALVEEIKKEMFMDINDDLYSFVSPSAYDTAWLAMVPDSHQPFEPMFKDCLNWVLNNQTEQGFWGDFDGHGRPTIESLPATLACLIVLRRWNSGKPQVEKGLAFVNANVEKLIEENYGLFPRWFAIVFPAMVELARRVGLEILFPDTSLRAMNEIFFQRQQIIETEELVDKHHYPPLLSYLEALPFYDINREDIVKNLSDDGSLFQSPSATARALMATGNEKCLAHLQSLVQRCTNGVPPRYPVDEDLMKLCIVNQLQRLGLAEHFIKETEEVLAQVYWNYKNEENASTKPINSAATKIYKDSLAFQLLRMHGYSVSPWTFCWFLNNQEIQEQIENDPEYFSTAMLNVYRATDFMFPEEYEVQEARLFSRKSLEKIRGQDNSSFPSFHKVIEHELAFPWLTRLEHLEHRMWIEDNNLNALIWMGKTSFHRLSSFYNNKLLQLASQNYEFRQSIYQNELEELKRWSKDWGLRDMGFGREKTTYCYFATAASATLPPDSDVRLIIAKSAILITVADDFFDERGSLVELKNLTNAIKRWDDKELEGHGKTIFDALDNLVKEVADKYLQLQEGSCDITSDLKDIWYETFDSWLTEAKRCRSGSIPSMDEYLETGMTSIATHTLVLIGSCFMNPSLPIHKLRPPQYETITKLLMLLSRLLNDTQSYQKEQLVDGKTNFVLLHKRENPGADIEDSIGYVRDILAKIEKELLEHALMDSPGSDLPRASKHLHLSCLKVFQMFFNSSNRYDSNTEMIQDIQKAIYLPLGVKPKLNNPIVVSHDHDHHDPIIPDLDHHSISSKKEHLQTRTVNACHFNWSYFKNYQTRKISFVAQRPPLSISSNNGYKNMKEQLVDGKTNFVLLHKRENPGADIEDSIGYVRDILAKIEKELLEHALMDSPGSDLPRASKHLHLSCLKVFQMFFNSSNRYDSNTEMIQDIQKAIYLPLGVEPKLNNPIVVSHDHDHHDPIIPDVDHHSRSSKKEHHRMRTVNACHFIWSSFKNYQTRKILLHRGLLCLFQAIMETKIWSCHQNSD</sequence>
<dbReference type="PANTHER" id="PTHR31739:SF25">
    <property type="entry name" value="(E,E)-GERANYLLINALOOL SYNTHASE"/>
    <property type="match status" value="1"/>
</dbReference>
<name>A0AAD9ZP27_9ROSI</name>
<dbReference type="Proteomes" id="UP001281410">
    <property type="component" value="Unassembled WGS sequence"/>
</dbReference>
<evidence type="ECO:0000259" key="5">
    <source>
        <dbReference type="Pfam" id="PF01397"/>
    </source>
</evidence>
<keyword evidence="8" id="KW-1185">Reference proteome</keyword>
<dbReference type="EMBL" id="JANJYJ010000009">
    <property type="protein sequence ID" value="KAK3188055.1"/>
    <property type="molecule type" value="Genomic_DNA"/>
</dbReference>
<dbReference type="Gene3D" id="1.50.10.160">
    <property type="match status" value="1"/>
</dbReference>
<dbReference type="InterPro" id="IPR008930">
    <property type="entry name" value="Terpenoid_cyclase/PrenylTrfase"/>
</dbReference>
<dbReference type="Pfam" id="PF01397">
    <property type="entry name" value="Terpene_synth"/>
    <property type="match status" value="1"/>
</dbReference>
<organism evidence="7 8">
    <name type="scientific">Dipteronia sinensis</name>
    <dbReference type="NCBI Taxonomy" id="43782"/>
    <lineage>
        <taxon>Eukaryota</taxon>
        <taxon>Viridiplantae</taxon>
        <taxon>Streptophyta</taxon>
        <taxon>Embryophyta</taxon>
        <taxon>Tracheophyta</taxon>
        <taxon>Spermatophyta</taxon>
        <taxon>Magnoliopsida</taxon>
        <taxon>eudicotyledons</taxon>
        <taxon>Gunneridae</taxon>
        <taxon>Pentapetalae</taxon>
        <taxon>rosids</taxon>
        <taxon>malvids</taxon>
        <taxon>Sapindales</taxon>
        <taxon>Sapindaceae</taxon>
        <taxon>Hippocastanoideae</taxon>
        <taxon>Acereae</taxon>
        <taxon>Dipteronia</taxon>
    </lineage>
</organism>
<dbReference type="SFLD" id="SFLDG01014">
    <property type="entry name" value="Terpene_Cyclase_Like_1_N-term"/>
    <property type="match status" value="1"/>
</dbReference>
<dbReference type="PANTHER" id="PTHR31739">
    <property type="entry name" value="ENT-COPALYL DIPHOSPHATE SYNTHASE, CHLOROPLASTIC"/>
    <property type="match status" value="1"/>
</dbReference>
<dbReference type="InterPro" id="IPR050148">
    <property type="entry name" value="Terpene_synthase-like"/>
</dbReference>
<dbReference type="InterPro" id="IPR036965">
    <property type="entry name" value="Terpene_synth_N_sf"/>
</dbReference>
<dbReference type="SUPFAM" id="SSF48576">
    <property type="entry name" value="Terpenoid synthases"/>
    <property type="match status" value="2"/>
</dbReference>
<comment type="cofactor">
    <cofactor evidence="1">
        <name>Mg(2+)</name>
        <dbReference type="ChEBI" id="CHEBI:18420"/>
    </cofactor>
</comment>
<keyword evidence="2" id="KW-0479">Metal-binding</keyword>
<dbReference type="GO" id="GO:0016102">
    <property type="term" value="P:diterpenoid biosynthetic process"/>
    <property type="evidence" value="ECO:0007669"/>
    <property type="project" value="TreeGrafter"/>
</dbReference>
<feature type="domain" description="Terpene synthase N-terminal" evidence="5">
    <location>
        <begin position="202"/>
        <end position="403"/>
    </location>
</feature>
<dbReference type="Gene3D" id="1.10.600.10">
    <property type="entry name" value="Farnesyl Diphosphate Synthase"/>
    <property type="match status" value="2"/>
</dbReference>
<evidence type="ECO:0000256" key="3">
    <source>
        <dbReference type="ARBA" id="ARBA00022842"/>
    </source>
</evidence>
<dbReference type="GO" id="GO:0010333">
    <property type="term" value="F:terpene synthase activity"/>
    <property type="evidence" value="ECO:0007669"/>
    <property type="project" value="InterPro"/>
</dbReference>
<dbReference type="SUPFAM" id="SSF48239">
    <property type="entry name" value="Terpenoid cyclases/Protein prenyltransferases"/>
    <property type="match status" value="2"/>
</dbReference>
<evidence type="ECO:0000256" key="4">
    <source>
        <dbReference type="ARBA" id="ARBA00023239"/>
    </source>
</evidence>
<dbReference type="InterPro" id="IPR008949">
    <property type="entry name" value="Isoprenoid_synthase_dom_sf"/>
</dbReference>
<keyword evidence="4" id="KW-0456">Lyase</keyword>
<dbReference type="InterPro" id="IPR001906">
    <property type="entry name" value="Terpene_synth_N"/>
</dbReference>
<evidence type="ECO:0000313" key="7">
    <source>
        <dbReference type="EMBL" id="KAK3188055.1"/>
    </source>
</evidence>
<dbReference type="GO" id="GO:0000287">
    <property type="term" value="F:magnesium ion binding"/>
    <property type="evidence" value="ECO:0007669"/>
    <property type="project" value="InterPro"/>
</dbReference>
<gene>
    <name evidence="7" type="ORF">Dsin_027616</name>
</gene>
<reference evidence="7" key="1">
    <citation type="journal article" date="2023" name="Plant J.">
        <title>Genome sequences and population genomics provide insights into the demographic history, inbreeding, and mutation load of two 'living fossil' tree species of Dipteronia.</title>
        <authorList>
            <person name="Feng Y."/>
            <person name="Comes H.P."/>
            <person name="Chen J."/>
            <person name="Zhu S."/>
            <person name="Lu R."/>
            <person name="Zhang X."/>
            <person name="Li P."/>
            <person name="Qiu J."/>
            <person name="Olsen K.M."/>
            <person name="Qiu Y."/>
        </authorList>
    </citation>
    <scope>NUCLEOTIDE SEQUENCE</scope>
    <source>
        <strain evidence="7">NBL</strain>
    </source>
</reference>
<dbReference type="FunFam" id="1.50.10.130:FF:000002">
    <property type="entry name" value="Ent-copalyl diphosphate synthase, chloroplastic"/>
    <property type="match status" value="1"/>
</dbReference>